<dbReference type="Pfam" id="PF00990">
    <property type="entry name" value="GGDEF"/>
    <property type="match status" value="1"/>
</dbReference>
<dbReference type="GO" id="GO:0005886">
    <property type="term" value="C:plasma membrane"/>
    <property type="evidence" value="ECO:0007669"/>
    <property type="project" value="TreeGrafter"/>
</dbReference>
<dbReference type="EC" id="2.7.7.65" evidence="2"/>
<dbReference type="Gene3D" id="3.30.450.20">
    <property type="entry name" value="PAS domain"/>
    <property type="match status" value="2"/>
</dbReference>
<comment type="cofactor">
    <cofactor evidence="1">
        <name>Mg(2+)</name>
        <dbReference type="ChEBI" id="CHEBI:18420"/>
    </cofactor>
</comment>
<dbReference type="PROSITE" id="PS50887">
    <property type="entry name" value="GGDEF"/>
    <property type="match status" value="1"/>
</dbReference>
<keyword evidence="4" id="KW-1133">Transmembrane helix</keyword>
<dbReference type="InterPro" id="IPR050469">
    <property type="entry name" value="Diguanylate_Cyclase"/>
</dbReference>
<dbReference type="PANTHER" id="PTHR45138:SF9">
    <property type="entry name" value="DIGUANYLATE CYCLASE DGCM-RELATED"/>
    <property type="match status" value="1"/>
</dbReference>
<comment type="catalytic activity">
    <reaction evidence="3">
        <text>2 GTP = 3',3'-c-di-GMP + 2 diphosphate</text>
        <dbReference type="Rhea" id="RHEA:24898"/>
        <dbReference type="ChEBI" id="CHEBI:33019"/>
        <dbReference type="ChEBI" id="CHEBI:37565"/>
        <dbReference type="ChEBI" id="CHEBI:58805"/>
        <dbReference type="EC" id="2.7.7.65"/>
    </reaction>
</comment>
<dbReference type="InterPro" id="IPR000160">
    <property type="entry name" value="GGDEF_dom"/>
</dbReference>
<dbReference type="InterPro" id="IPR029787">
    <property type="entry name" value="Nucleotide_cyclase"/>
</dbReference>
<dbReference type="AlphaFoldDB" id="A0AAI9PAJ0"/>
<organism evidence="6 7">
    <name type="scientific">Aeromonas caviae</name>
    <name type="common">Aeromonas punctata</name>
    <dbReference type="NCBI Taxonomy" id="648"/>
    <lineage>
        <taxon>Bacteria</taxon>
        <taxon>Pseudomonadati</taxon>
        <taxon>Pseudomonadota</taxon>
        <taxon>Gammaproteobacteria</taxon>
        <taxon>Aeromonadales</taxon>
        <taxon>Aeromonadaceae</taxon>
        <taxon>Aeromonas</taxon>
    </lineage>
</organism>
<dbReference type="RefSeq" id="WP_049636396.1">
    <property type="nucleotide sequence ID" value="NZ_BPNL01000027.1"/>
</dbReference>
<evidence type="ECO:0000256" key="4">
    <source>
        <dbReference type="SAM" id="Phobius"/>
    </source>
</evidence>
<comment type="caution">
    <text evidence="6">The sequence shown here is derived from an EMBL/GenBank/DDBJ whole genome shotgun (WGS) entry which is preliminary data.</text>
</comment>
<evidence type="ECO:0000259" key="5">
    <source>
        <dbReference type="PROSITE" id="PS50887"/>
    </source>
</evidence>
<dbReference type="SUPFAM" id="SSF103190">
    <property type="entry name" value="Sensory domain-like"/>
    <property type="match status" value="2"/>
</dbReference>
<gene>
    <name evidence="6" type="ORF">KAM348_25020</name>
</gene>
<dbReference type="CDD" id="cd18773">
    <property type="entry name" value="PDC1_HK_sensor"/>
    <property type="match status" value="1"/>
</dbReference>
<keyword evidence="4" id="KW-0472">Membrane</keyword>
<sequence length="525" mass="57067">MHSHWLLRFDLHRLILALAAVIGVLATFGNSFYAIYQAQRQLLIDSTLEANRVYATKLAASTETMLRSAQGQLAYGAARLAPLLQDNDLHGLEEVAGQLRQQTNTFNSVAIVNTDSVIVAVSPEALHVKGVKLTSANASRTLASQQPLIADPLVSLTGNYLISLSHPIFSADKRYLGYVAGTIYLESASVLSSLLGQHYYQDGSYLYVVDRQRTLIYHPNPERLGQKIGKNRVVDAVLKGQDGAQSVLNSRGSEMLAGFAPVADAGWGIVAQRPRSATLAGLDEQMLEILKGMIPVTLFILFVIWLSATIIARPLRQLANRAGLMDQQGAATSISGIRAWYFEAAQLKQAILKGLGLLNTKIDKLHTDSHTDPMTGLFNRRAMQQMLDEYEVERQPLTVIALDIDHFKAINDRFGHDVGDAVIVSLATLMQQDLRSDAALCRSGGEEFLLLLPGVSLAQAQKIAERLRTRVASHDMEVAGHITISLGVAHWGADATSIAAVLKEADKALYDAKSQGRNCVVVALG</sequence>
<name>A0AAI9PAJ0_AERCA</name>
<evidence type="ECO:0000313" key="6">
    <source>
        <dbReference type="EMBL" id="GJA55079.1"/>
    </source>
</evidence>
<dbReference type="Proteomes" id="UP000887009">
    <property type="component" value="Unassembled WGS sequence"/>
</dbReference>
<dbReference type="EMBL" id="BPNL01000027">
    <property type="protein sequence ID" value="GJA55079.1"/>
    <property type="molecule type" value="Genomic_DNA"/>
</dbReference>
<proteinExistence type="predicted"/>
<feature type="domain" description="GGDEF" evidence="5">
    <location>
        <begin position="395"/>
        <end position="525"/>
    </location>
</feature>
<protein>
    <recommendedName>
        <fullName evidence="2">diguanylate cyclase</fullName>
        <ecNumber evidence="2">2.7.7.65</ecNumber>
    </recommendedName>
</protein>
<reference evidence="6" key="1">
    <citation type="submission" date="2021-07" db="EMBL/GenBank/DDBJ databases">
        <title>Draft genome sequence of carbapenem-resistant Aeromonas spp. in Japan.</title>
        <authorList>
            <person name="Maehana S."/>
            <person name="Suzuki M."/>
            <person name="Kitasato H."/>
        </authorList>
    </citation>
    <scope>NUCLEOTIDE SEQUENCE</scope>
    <source>
        <strain evidence="6">KAM348</strain>
    </source>
</reference>
<evidence type="ECO:0000256" key="3">
    <source>
        <dbReference type="ARBA" id="ARBA00034247"/>
    </source>
</evidence>
<dbReference type="GO" id="GO:1902201">
    <property type="term" value="P:negative regulation of bacterial-type flagellum-dependent cell motility"/>
    <property type="evidence" value="ECO:0007669"/>
    <property type="project" value="TreeGrafter"/>
</dbReference>
<dbReference type="PANTHER" id="PTHR45138">
    <property type="entry name" value="REGULATORY COMPONENTS OF SENSORY TRANSDUCTION SYSTEM"/>
    <property type="match status" value="1"/>
</dbReference>
<dbReference type="InterPro" id="IPR029151">
    <property type="entry name" value="Sensor-like_sf"/>
</dbReference>
<feature type="transmembrane region" description="Helical" evidence="4">
    <location>
        <begin position="292"/>
        <end position="312"/>
    </location>
</feature>
<evidence type="ECO:0000256" key="1">
    <source>
        <dbReference type="ARBA" id="ARBA00001946"/>
    </source>
</evidence>
<evidence type="ECO:0000313" key="7">
    <source>
        <dbReference type="Proteomes" id="UP000887009"/>
    </source>
</evidence>
<dbReference type="SMART" id="SM00267">
    <property type="entry name" value="GGDEF"/>
    <property type="match status" value="1"/>
</dbReference>
<dbReference type="Pfam" id="PF22309">
    <property type="entry name" value="HK-GC-Chemotax_sensor"/>
    <property type="match status" value="1"/>
</dbReference>
<dbReference type="CDD" id="cd01949">
    <property type="entry name" value="GGDEF"/>
    <property type="match status" value="1"/>
</dbReference>
<evidence type="ECO:0000256" key="2">
    <source>
        <dbReference type="ARBA" id="ARBA00012528"/>
    </source>
</evidence>
<dbReference type="Gene3D" id="3.30.70.270">
    <property type="match status" value="1"/>
</dbReference>
<dbReference type="NCBIfam" id="TIGR00254">
    <property type="entry name" value="GGDEF"/>
    <property type="match status" value="1"/>
</dbReference>
<dbReference type="GO" id="GO:0052621">
    <property type="term" value="F:diguanylate cyclase activity"/>
    <property type="evidence" value="ECO:0007669"/>
    <property type="project" value="UniProtKB-EC"/>
</dbReference>
<dbReference type="GO" id="GO:0043709">
    <property type="term" value="P:cell adhesion involved in single-species biofilm formation"/>
    <property type="evidence" value="ECO:0007669"/>
    <property type="project" value="TreeGrafter"/>
</dbReference>
<dbReference type="CDD" id="cd12912">
    <property type="entry name" value="PDC2_MCP_like"/>
    <property type="match status" value="1"/>
</dbReference>
<dbReference type="InterPro" id="IPR054513">
    <property type="entry name" value="Dret_0059-like_sensor"/>
</dbReference>
<accession>A0AAI9PAJ0</accession>
<keyword evidence="4" id="KW-0812">Transmembrane</keyword>
<dbReference type="FunFam" id="3.30.70.270:FF:000001">
    <property type="entry name" value="Diguanylate cyclase domain protein"/>
    <property type="match status" value="1"/>
</dbReference>
<dbReference type="SUPFAM" id="SSF55073">
    <property type="entry name" value="Nucleotide cyclase"/>
    <property type="match status" value="1"/>
</dbReference>
<feature type="transmembrane region" description="Helical" evidence="4">
    <location>
        <begin position="14"/>
        <end position="36"/>
    </location>
</feature>
<dbReference type="InterPro" id="IPR043128">
    <property type="entry name" value="Rev_trsase/Diguanyl_cyclase"/>
</dbReference>